<evidence type="ECO:0000256" key="2">
    <source>
        <dbReference type="ARBA" id="ARBA00004651"/>
    </source>
</evidence>
<dbReference type="InterPro" id="IPR002528">
    <property type="entry name" value="MATE_fam"/>
</dbReference>
<evidence type="ECO:0000256" key="6">
    <source>
        <dbReference type="ARBA" id="ARBA00022449"/>
    </source>
</evidence>
<evidence type="ECO:0000256" key="1">
    <source>
        <dbReference type="ARBA" id="ARBA00003408"/>
    </source>
</evidence>
<keyword evidence="7" id="KW-1003">Cell membrane</keyword>
<evidence type="ECO:0000256" key="9">
    <source>
        <dbReference type="ARBA" id="ARBA00022989"/>
    </source>
</evidence>
<evidence type="ECO:0000256" key="13">
    <source>
        <dbReference type="SAM" id="Phobius"/>
    </source>
</evidence>
<evidence type="ECO:0000256" key="8">
    <source>
        <dbReference type="ARBA" id="ARBA00022692"/>
    </source>
</evidence>
<feature type="transmembrane region" description="Helical" evidence="13">
    <location>
        <begin position="321"/>
        <end position="349"/>
    </location>
</feature>
<feature type="transmembrane region" description="Helical" evidence="13">
    <location>
        <begin position="241"/>
        <end position="267"/>
    </location>
</feature>
<gene>
    <name evidence="14" type="primary">norM_2</name>
    <name evidence="14" type="ORF">IBLFYP30_01524</name>
</gene>
<dbReference type="PIRSF" id="PIRSF006603">
    <property type="entry name" value="DinF"/>
    <property type="match status" value="1"/>
</dbReference>
<dbReference type="GO" id="GO:0005886">
    <property type="term" value="C:plasma membrane"/>
    <property type="evidence" value="ECO:0007669"/>
    <property type="project" value="UniProtKB-SubCell"/>
</dbReference>
<dbReference type="InterPro" id="IPR048279">
    <property type="entry name" value="MdtK-like"/>
</dbReference>
<evidence type="ECO:0000313" key="14">
    <source>
        <dbReference type="EMBL" id="VYU01287.1"/>
    </source>
</evidence>
<dbReference type="InterPro" id="IPR050222">
    <property type="entry name" value="MATE_MdtK"/>
</dbReference>
<keyword evidence="6" id="KW-0050">Antiport</keyword>
<dbReference type="AlphaFoldDB" id="A0A6N3BI44"/>
<feature type="transmembrane region" description="Helical" evidence="13">
    <location>
        <begin position="48"/>
        <end position="68"/>
    </location>
</feature>
<dbReference type="GO" id="GO:0006811">
    <property type="term" value="P:monoatomic ion transport"/>
    <property type="evidence" value="ECO:0007669"/>
    <property type="project" value="UniProtKB-KW"/>
</dbReference>
<keyword evidence="9 13" id="KW-1133">Transmembrane helix</keyword>
<comment type="similarity">
    <text evidence="3">Belongs to the multi antimicrobial extrusion (MATE) (TC 2.A.66.1) family.</text>
</comment>
<feature type="transmembrane region" description="Helical" evidence="13">
    <location>
        <begin position="97"/>
        <end position="115"/>
    </location>
</feature>
<feature type="transmembrane region" description="Helical" evidence="13">
    <location>
        <begin position="16"/>
        <end position="36"/>
    </location>
</feature>
<dbReference type="CDD" id="cd13140">
    <property type="entry name" value="MATE_like_1"/>
    <property type="match status" value="1"/>
</dbReference>
<evidence type="ECO:0000256" key="10">
    <source>
        <dbReference type="ARBA" id="ARBA00023065"/>
    </source>
</evidence>
<evidence type="ECO:0000256" key="3">
    <source>
        <dbReference type="ARBA" id="ARBA00010199"/>
    </source>
</evidence>
<dbReference type="PANTHER" id="PTHR43298">
    <property type="entry name" value="MULTIDRUG RESISTANCE PROTEIN NORM-RELATED"/>
    <property type="match status" value="1"/>
</dbReference>
<comment type="function">
    <text evidence="1">Multidrug efflux pump.</text>
</comment>
<accession>A0A6N3BI44</accession>
<protein>
    <recommendedName>
        <fullName evidence="4">Probable multidrug resistance protein NorM</fullName>
    </recommendedName>
    <alternativeName>
        <fullName evidence="12">Multidrug-efflux transporter</fullName>
    </alternativeName>
</protein>
<feature type="transmembrane region" description="Helical" evidence="13">
    <location>
        <begin position="172"/>
        <end position="193"/>
    </location>
</feature>
<evidence type="ECO:0000256" key="5">
    <source>
        <dbReference type="ARBA" id="ARBA00022448"/>
    </source>
</evidence>
<keyword evidence="11 13" id="KW-0472">Membrane</keyword>
<comment type="subcellular location">
    <subcellularLocation>
        <location evidence="2">Cell membrane</location>
        <topology evidence="2">Multi-pass membrane protein</topology>
    </subcellularLocation>
</comment>
<proteinExistence type="inferred from homology"/>
<feature type="transmembrane region" description="Helical" evidence="13">
    <location>
        <begin position="420"/>
        <end position="443"/>
    </location>
</feature>
<evidence type="ECO:0000256" key="11">
    <source>
        <dbReference type="ARBA" id="ARBA00023136"/>
    </source>
</evidence>
<evidence type="ECO:0000256" key="4">
    <source>
        <dbReference type="ARBA" id="ARBA00020268"/>
    </source>
</evidence>
<feature type="transmembrane region" description="Helical" evidence="13">
    <location>
        <begin position="389"/>
        <end position="408"/>
    </location>
</feature>
<feature type="transmembrane region" description="Helical" evidence="13">
    <location>
        <begin position="287"/>
        <end position="309"/>
    </location>
</feature>
<feature type="transmembrane region" description="Helical" evidence="13">
    <location>
        <begin position="135"/>
        <end position="160"/>
    </location>
</feature>
<keyword evidence="10" id="KW-0406">Ion transport</keyword>
<organism evidence="14">
    <name type="scientific">Intestinibacter bartlettii</name>
    <dbReference type="NCBI Taxonomy" id="261299"/>
    <lineage>
        <taxon>Bacteria</taxon>
        <taxon>Bacillati</taxon>
        <taxon>Bacillota</taxon>
        <taxon>Clostridia</taxon>
        <taxon>Peptostreptococcales</taxon>
        <taxon>Peptostreptococcaceae</taxon>
        <taxon>Intestinibacter</taxon>
    </lineage>
</organism>
<reference evidence="14" key="1">
    <citation type="submission" date="2019-11" db="EMBL/GenBank/DDBJ databases">
        <authorList>
            <person name="Feng L."/>
        </authorList>
    </citation>
    <scope>NUCLEOTIDE SEQUENCE</scope>
    <source>
        <strain evidence="14">IbartlettiiLFYP30</strain>
    </source>
</reference>
<keyword evidence="8 13" id="KW-0812">Transmembrane</keyword>
<dbReference type="Pfam" id="PF01554">
    <property type="entry name" value="MatE"/>
    <property type="match status" value="2"/>
</dbReference>
<dbReference type="GO" id="GO:0042910">
    <property type="term" value="F:xenobiotic transmembrane transporter activity"/>
    <property type="evidence" value="ECO:0007669"/>
    <property type="project" value="InterPro"/>
</dbReference>
<dbReference type="GO" id="GO:0015297">
    <property type="term" value="F:antiporter activity"/>
    <property type="evidence" value="ECO:0007669"/>
    <property type="project" value="UniProtKB-KW"/>
</dbReference>
<keyword evidence="5" id="KW-0813">Transport</keyword>
<feature type="transmembrane region" description="Helical" evidence="13">
    <location>
        <begin position="361"/>
        <end position="382"/>
    </location>
</feature>
<feature type="transmembrane region" description="Helical" evidence="13">
    <location>
        <begin position="199"/>
        <end position="220"/>
    </location>
</feature>
<evidence type="ECO:0000256" key="12">
    <source>
        <dbReference type="ARBA" id="ARBA00031636"/>
    </source>
</evidence>
<dbReference type="RefSeq" id="WP_024038201.1">
    <property type="nucleotide sequence ID" value="NZ_CACRUE010000024.1"/>
</dbReference>
<name>A0A6N3BI44_9FIRM</name>
<dbReference type="PANTHER" id="PTHR43298:SF2">
    <property type="entry name" value="FMN_FAD EXPORTER YEEO-RELATED"/>
    <property type="match status" value="1"/>
</dbReference>
<dbReference type="NCBIfam" id="TIGR00797">
    <property type="entry name" value="matE"/>
    <property type="match status" value="1"/>
</dbReference>
<sequence>MQKKINLTEGGIVEKLVKIAIPIMATSFIQIAYNLIDMMWVGKNGSNSVAAVGTAGFYPWLAMAFVMFSKIGGEVKVAQSMGEKNIKEVKSYIKSSIELNVFLSVTYSLILILFNKQLIDIFNLGNAQVISMSRQYLVILGIGMVFYFINPVFTSIFIGLGNSSIPFRINTIGLIANIILDPLLIFGFGPIPALGTNGAGIATITAQIVVSFVFVGYIIKNRIEYFKVNYFRKIEFKYFKILYKLGFPVAIQNALFTLISMAMGVIVASFGPVAVAVQKVGSQIESISWMSADGFASALSTFTGQNYGAYKFDRIDKGSKIGLIGAIIWGSITTVVLVFFGDVIFRAFINEQDAIIKGIDYLRILGYSQLFMCIEITITGILKGLGRTYIPSFISIALNLARIPMAIVLSKPDILGINGIWWSIAISSIFKGLILLSIFAILYKAKKLYKIEEGKKDLNKDKELCSE</sequence>
<dbReference type="EMBL" id="CACRUE010000024">
    <property type="protein sequence ID" value="VYU01287.1"/>
    <property type="molecule type" value="Genomic_DNA"/>
</dbReference>
<evidence type="ECO:0000256" key="7">
    <source>
        <dbReference type="ARBA" id="ARBA00022475"/>
    </source>
</evidence>